<reference evidence="7" key="1">
    <citation type="submission" date="2014-03" db="EMBL/GenBank/DDBJ databases">
        <authorList>
            <person name="Aksoy S."/>
            <person name="Warren W."/>
            <person name="Wilson R.K."/>
        </authorList>
    </citation>
    <scope>NUCLEOTIDE SEQUENCE [LARGE SCALE GENOMIC DNA]</scope>
    <source>
        <strain evidence="7">IAEA</strain>
    </source>
</reference>
<dbReference type="PROSITE" id="PS50089">
    <property type="entry name" value="ZF_RING_2"/>
    <property type="match status" value="1"/>
</dbReference>
<sequence length="547" mass="60164">MSKSATEQFQIKKKRKHHKQLLNCKLSCKRSETTAPHFARLANTLIKENLKRLPQENLHFNLKPAICTLPVVNQIRNIKNCLRDQTQVLLCKSRDSIMPLSQGFYVKGAIASKRGLKSMRLNSPNTATAMAAISSMPTVAKKARRASENMGDRCGQSAASQLTNQFLQGQTTNNLQLSYLLGESLARHGRLQEAFNLYALIASEQPEGFIPLEKLHVLATALIEHVRALCLNSRKAEHSEIELMDPITATVTLTKTTNGHKLGNNGSKSNKPLNPGLLTQGWQVIASNLTTHMPAFGGTEEEDTAYNLHSPLRDLSRVSSPFLSEEYDPLLCPLCRDILRSPVTTNCGHTFCRQCCETITMCNICHIKFSKYQRDDYGNETTMLKHCTTATAMTTASTITTSTSNNGGPVSYVYAPGFLGATTLTNPSFPVAGTPANTTQSRLRLSTTASPTTVTTTTIASTTDTPTTTMASTARANGMVSTATTSNESMKFMPDVLVRRLVEKWWGSDLQAKKINETAASYMHLNLLDDALKFCNASLEKCKRLFE</sequence>
<organism evidence="6 7">
    <name type="scientific">Glossina pallidipes</name>
    <name type="common">Tsetse fly</name>
    <dbReference type="NCBI Taxonomy" id="7398"/>
    <lineage>
        <taxon>Eukaryota</taxon>
        <taxon>Metazoa</taxon>
        <taxon>Ecdysozoa</taxon>
        <taxon>Arthropoda</taxon>
        <taxon>Hexapoda</taxon>
        <taxon>Insecta</taxon>
        <taxon>Pterygota</taxon>
        <taxon>Neoptera</taxon>
        <taxon>Endopterygota</taxon>
        <taxon>Diptera</taxon>
        <taxon>Brachycera</taxon>
        <taxon>Muscomorpha</taxon>
        <taxon>Hippoboscoidea</taxon>
        <taxon>Glossinidae</taxon>
        <taxon>Glossina</taxon>
    </lineage>
</organism>
<dbReference type="InterPro" id="IPR001841">
    <property type="entry name" value="Znf_RING"/>
</dbReference>
<reference evidence="6" key="2">
    <citation type="submission" date="2020-05" db="UniProtKB">
        <authorList>
            <consortium name="EnsemblMetazoa"/>
        </authorList>
    </citation>
    <scope>IDENTIFICATION</scope>
    <source>
        <strain evidence="6">IAEA</strain>
    </source>
</reference>
<dbReference type="VEuPathDB" id="VectorBase:GPAI021398"/>
<dbReference type="GO" id="GO:0008270">
    <property type="term" value="F:zinc ion binding"/>
    <property type="evidence" value="ECO:0007669"/>
    <property type="project" value="UniProtKB-KW"/>
</dbReference>
<evidence type="ECO:0000256" key="2">
    <source>
        <dbReference type="ARBA" id="ARBA00022771"/>
    </source>
</evidence>
<dbReference type="InterPro" id="IPR013083">
    <property type="entry name" value="Znf_RING/FYVE/PHD"/>
</dbReference>
<dbReference type="InterPro" id="IPR027370">
    <property type="entry name" value="Znf-RING_euk"/>
</dbReference>
<evidence type="ECO:0000256" key="1">
    <source>
        <dbReference type="ARBA" id="ARBA00022723"/>
    </source>
</evidence>
<protein>
    <recommendedName>
        <fullName evidence="5">RING-type domain-containing protein</fullName>
    </recommendedName>
</protein>
<evidence type="ECO:0000313" key="6">
    <source>
        <dbReference type="EnsemblMetazoa" id="GPAI021398-PA"/>
    </source>
</evidence>
<dbReference type="Proteomes" id="UP000092445">
    <property type="component" value="Unassembled WGS sequence"/>
</dbReference>
<keyword evidence="3" id="KW-0862">Zinc</keyword>
<dbReference type="PANTHER" id="PTHR23327:SF42">
    <property type="entry name" value="LON PEPTIDASE N-TERMINAL DOMAIN AND RING FINGER PROTEIN C14F5.10C"/>
    <property type="match status" value="1"/>
</dbReference>
<dbReference type="AlphaFoldDB" id="A0A1A9ZPY3"/>
<name>A0A1A9ZPY3_GLOPL</name>
<evidence type="ECO:0000313" key="7">
    <source>
        <dbReference type="Proteomes" id="UP000092445"/>
    </source>
</evidence>
<keyword evidence="2 4" id="KW-0863">Zinc-finger</keyword>
<dbReference type="STRING" id="7398.A0A1A9ZPY3"/>
<dbReference type="SMART" id="SM00184">
    <property type="entry name" value="RING"/>
    <property type="match status" value="1"/>
</dbReference>
<dbReference type="SUPFAM" id="SSF57850">
    <property type="entry name" value="RING/U-box"/>
    <property type="match status" value="1"/>
</dbReference>
<evidence type="ECO:0000259" key="5">
    <source>
        <dbReference type="PROSITE" id="PS50089"/>
    </source>
</evidence>
<dbReference type="GO" id="GO:0061630">
    <property type="term" value="F:ubiquitin protein ligase activity"/>
    <property type="evidence" value="ECO:0007669"/>
    <property type="project" value="TreeGrafter"/>
</dbReference>
<evidence type="ECO:0000256" key="4">
    <source>
        <dbReference type="PROSITE-ProRule" id="PRU00175"/>
    </source>
</evidence>
<feature type="domain" description="RING-type" evidence="5">
    <location>
        <begin position="332"/>
        <end position="366"/>
    </location>
</feature>
<dbReference type="EnsemblMetazoa" id="GPAI021398-RA">
    <property type="protein sequence ID" value="GPAI021398-PA"/>
    <property type="gene ID" value="GPAI021398"/>
</dbReference>
<keyword evidence="1" id="KW-0479">Metal-binding</keyword>
<dbReference type="Pfam" id="PF13445">
    <property type="entry name" value="zf-RING_UBOX"/>
    <property type="match status" value="1"/>
</dbReference>
<evidence type="ECO:0000256" key="3">
    <source>
        <dbReference type="ARBA" id="ARBA00022833"/>
    </source>
</evidence>
<dbReference type="PANTHER" id="PTHR23327">
    <property type="entry name" value="RING FINGER PROTEIN 127"/>
    <property type="match status" value="1"/>
</dbReference>
<keyword evidence="7" id="KW-1185">Reference proteome</keyword>
<proteinExistence type="predicted"/>
<accession>A0A1A9ZPY3</accession>
<dbReference type="Gene3D" id="3.30.40.10">
    <property type="entry name" value="Zinc/RING finger domain, C3HC4 (zinc finger)"/>
    <property type="match status" value="1"/>
</dbReference>